<name>A0ABM6WFV5_9DEIN</name>
<evidence type="ECO:0000313" key="2">
    <source>
        <dbReference type="Proteomes" id="UP000263013"/>
    </source>
</evidence>
<reference evidence="1 2" key="1">
    <citation type="submission" date="2017-05" db="EMBL/GenBank/DDBJ databases">
        <title>Complete genome sequence of Meiothermus taiwanensis WR-220.</title>
        <authorList>
            <person name="Wu W.-L."/>
            <person name="Lo W.-S."/>
            <person name="Kuo C.-H."/>
            <person name="Wu S.-H."/>
        </authorList>
    </citation>
    <scope>NUCLEOTIDE SEQUENCE [LARGE SCALE GENOMIC DNA]</scope>
    <source>
        <strain evidence="1 2">WR-220</strain>
    </source>
</reference>
<keyword evidence="2" id="KW-1185">Reference proteome</keyword>
<gene>
    <name evidence="1" type="ORF">Mtai_v1c04180</name>
</gene>
<proteinExistence type="predicted"/>
<protein>
    <submittedName>
        <fullName evidence="1">Uncharacterized protein</fullName>
    </submittedName>
</protein>
<accession>A0ABM6WFV5</accession>
<dbReference type="EMBL" id="CP021130">
    <property type="protein sequence ID" value="AWR85666.1"/>
    <property type="molecule type" value="Genomic_DNA"/>
</dbReference>
<organism evidence="1 2">
    <name type="scientific">Meiothermus taiwanensis WR-220</name>
    <dbReference type="NCBI Taxonomy" id="1339250"/>
    <lineage>
        <taxon>Bacteria</taxon>
        <taxon>Thermotogati</taxon>
        <taxon>Deinococcota</taxon>
        <taxon>Deinococci</taxon>
        <taxon>Thermales</taxon>
        <taxon>Thermaceae</taxon>
        <taxon>Meiothermus</taxon>
    </lineage>
</organism>
<sequence>MGIPNDILHARLAFLSHFPPEQRSTAANSLLEAVRAGCSEPHQVVGYALEKAARRTWNEAAHTLRLLAELDPEALLAGARWALWWESLPLRERQRLKAERSETAIERWMAGQPPTEKQLRYLHNLGYRGPTPANRLEASKLIDGFMKGWKDATR</sequence>
<dbReference type="RefSeq" id="WP_245453126.1">
    <property type="nucleotide sequence ID" value="NZ_CP021130.1"/>
</dbReference>
<dbReference type="Proteomes" id="UP000263013">
    <property type="component" value="Chromosome"/>
</dbReference>
<evidence type="ECO:0000313" key="1">
    <source>
        <dbReference type="EMBL" id="AWR85666.1"/>
    </source>
</evidence>